<reference evidence="1 2" key="1">
    <citation type="submission" date="2020-08" db="EMBL/GenBank/DDBJ databases">
        <title>A Genomic Blueprint of the Chicken Gut Microbiome.</title>
        <authorList>
            <person name="Gilroy R."/>
            <person name="Ravi A."/>
            <person name="Getino M."/>
            <person name="Pursley I."/>
            <person name="Horton D.L."/>
            <person name="Alikhan N.-F."/>
            <person name="Baker D."/>
            <person name="Gharbi K."/>
            <person name="Hall N."/>
            <person name="Watson M."/>
            <person name="Adriaenssens E.M."/>
            <person name="Foster-Nyarko E."/>
            <person name="Jarju S."/>
            <person name="Secka A."/>
            <person name="Antonio M."/>
            <person name="Oren A."/>
            <person name="Chaudhuri R."/>
            <person name="La Ragione R.M."/>
            <person name="Hildebrand F."/>
            <person name="Pallen M.J."/>
        </authorList>
    </citation>
    <scope>NUCLEOTIDE SEQUENCE [LARGE SCALE GENOMIC DNA]</scope>
    <source>
        <strain evidence="1 2">Sa1BUA1</strain>
    </source>
</reference>
<comment type="caution">
    <text evidence="1">The sequence shown here is derived from an EMBL/GenBank/DDBJ whole genome shotgun (WGS) entry which is preliminary data.</text>
</comment>
<evidence type="ECO:0008006" key="3">
    <source>
        <dbReference type="Google" id="ProtNLM"/>
    </source>
</evidence>
<name>A0ABR8Z4Q6_9MICO</name>
<dbReference type="InterPro" id="IPR036278">
    <property type="entry name" value="Sialidase_sf"/>
</dbReference>
<evidence type="ECO:0000313" key="2">
    <source>
        <dbReference type="Proteomes" id="UP000661894"/>
    </source>
</evidence>
<evidence type="ECO:0000313" key="1">
    <source>
        <dbReference type="EMBL" id="MBD8063306.1"/>
    </source>
</evidence>
<organism evidence="1 2">
    <name type="scientific">Oceanitalea stevensii</name>
    <dbReference type="NCBI Taxonomy" id="2763072"/>
    <lineage>
        <taxon>Bacteria</taxon>
        <taxon>Bacillati</taxon>
        <taxon>Actinomycetota</taxon>
        <taxon>Actinomycetes</taxon>
        <taxon>Micrococcales</taxon>
        <taxon>Bogoriellaceae</taxon>
        <taxon>Georgenia</taxon>
    </lineage>
</organism>
<accession>A0ABR8Z4Q6</accession>
<dbReference type="Proteomes" id="UP000661894">
    <property type="component" value="Unassembled WGS sequence"/>
</dbReference>
<dbReference type="RefSeq" id="WP_251840400.1">
    <property type="nucleotide sequence ID" value="NZ_JACSPO010000009.1"/>
</dbReference>
<gene>
    <name evidence="1" type="ORF">H9624_13360</name>
</gene>
<dbReference type="SUPFAM" id="SSF50939">
    <property type="entry name" value="Sialidases"/>
    <property type="match status" value="1"/>
</dbReference>
<keyword evidence="2" id="KW-1185">Reference proteome</keyword>
<proteinExistence type="predicted"/>
<dbReference type="EMBL" id="JACSPO010000009">
    <property type="protein sequence ID" value="MBD8063306.1"/>
    <property type="molecule type" value="Genomic_DNA"/>
</dbReference>
<dbReference type="PROSITE" id="PS51257">
    <property type="entry name" value="PROKAR_LIPOPROTEIN"/>
    <property type="match status" value="1"/>
</dbReference>
<protein>
    <recommendedName>
        <fullName evidence="3">Exo-alpha-sialidase</fullName>
    </recommendedName>
</protein>
<sequence>MTATTRVREAAATAAAVALLLAGCSGDDEEPEPTLEERVVLEELALPESLVSTSRRVGQWSVLPQSGDLPRLAVTTVAHGRADEADVGVWQGTGVDALSEQAEIPVPGDVGTARVASDGTVTAIAGSSALDGVPRTFLLTSTDRTTWKEVELGDEAAAVAASHVAVSDGRIVLLGAGATGREPRVVVVDPASGDTAVAALPAPAEGEGLAVSGLSAVGDRVLAITAVGPKGDFTAPRAHVSEDGGASFETVEMGPDTFGINGVVAAGDTFVATGSVRTAGYTKPAAWSSPDGRSWAVDDIVSLWEWDPDRWASERADVWFTEPTYDPGSGTVAAAMLNSASLRIAVALRDDAGSWGGALYAPALGFGPGARALQLGDRTAVVGRFGGGSATEFVVDVETGIGTVETTLVSYETEPDELTVADLGDELGLAVGTTVFVQEPEWWRVTSTSVLLSYSPTEGVVAGEWAPDDLPEESEPIVVTDPRTGRTVLLTGHWSGGRFVTRTWSRADGGVWAQGPPVTAASDQLPTALTATADGWLMALETEHGSAGEVPRRAEIWASPDGVEWTREDGELSFPDGQGSDVHGICNSGLGPVAVGSMDDAEGQARATAWRRVGGAWAPSVLADTTESWLLNCLGDDDGVTLFGTDGAVSRSWRSTDLSTFSGVDALGEGLHRTAVVPLADGYAAGGTVRAEGYVGPVLWLSADARQWSWVPLPVSTSSDAAPVVAESGEDLLVLHPALLRAWRVPDVAALFAPAG</sequence>